<dbReference type="Proteomes" id="UP001375240">
    <property type="component" value="Unassembled WGS sequence"/>
</dbReference>
<evidence type="ECO:0008006" key="5">
    <source>
        <dbReference type="Google" id="ProtNLM"/>
    </source>
</evidence>
<feature type="compositionally biased region" description="Low complexity" evidence="1">
    <location>
        <begin position="441"/>
        <end position="471"/>
    </location>
</feature>
<keyword evidence="2" id="KW-0472">Membrane</keyword>
<protein>
    <recommendedName>
        <fullName evidence="5">Transmembrane protein</fullName>
    </recommendedName>
</protein>
<sequence length="640" mass="70795">MRHRTAAATYNAGMQKLAGFRRLLPCSRSPYPLSIASTHPLARTHFPHAGICTTSTRKAQHDDNPQTFSSTAVHASILERSLEHQRLFKILRNLGKKKQYDGVTTYFNTARIEQAMLDLSLEDPPVKIAIVSTHDRAHAMRLQYAVMVGLMDEFGGDKGHIPVLNEPFEVRQGQAILSDRKGMFPLQLYAGSLSDMREPVDSLENQKPPPSVHKTYLVRYHANGETDRRDLVEGLHPPIDDVADLDSNTIKSTEPDRNGPKIRICCDLAMQAIARGVIDSPTWKSSQIDQFKTAILYGAVKPRDKERLAAHVRDFIAEILNTQLPAKLPSLASLSKQYGDSDSIPGAVEALIDSAETELKQQTLLSPLVSFNPVTCPANIAQLTARLEKALLSQTEAQTYALDNRIQQMTANQDPPTTAGPAQEADVANSASSIINQDDVSTSQQATSQTASPMAPASDVVSSSASGVKGKSWWKPSTQGQPQTQQQELQLNNVFAPMREGLHSIATSVNQNLSTAQRNFATSTFSGAIGAGLIVFYGIDMSLGACIFAAVVGVSNYRFKKAAEKEWLRFCRERVRLAQQSLDKLKSYLQWRSAGEVKKAAQRYDRKVKELDQTKQYVRDARKILLQMAPELKSRFPQWQ</sequence>
<dbReference type="AlphaFoldDB" id="A0AAV9V5J5"/>
<name>A0AAV9V5J5_9PEZI</name>
<accession>A0AAV9V5J5</accession>
<proteinExistence type="predicted"/>
<feature type="transmembrane region" description="Helical" evidence="2">
    <location>
        <begin position="528"/>
        <end position="552"/>
    </location>
</feature>
<evidence type="ECO:0000313" key="4">
    <source>
        <dbReference type="Proteomes" id="UP001375240"/>
    </source>
</evidence>
<keyword evidence="2" id="KW-1133">Transmembrane helix</keyword>
<evidence type="ECO:0000256" key="1">
    <source>
        <dbReference type="SAM" id="MobiDB-lite"/>
    </source>
</evidence>
<feature type="region of interest" description="Disordered" evidence="1">
    <location>
        <begin position="437"/>
        <end position="486"/>
    </location>
</feature>
<reference evidence="3 4" key="1">
    <citation type="submission" date="2019-10" db="EMBL/GenBank/DDBJ databases">
        <authorList>
            <person name="Palmer J.M."/>
        </authorList>
    </citation>
    <scope>NUCLEOTIDE SEQUENCE [LARGE SCALE GENOMIC DNA]</scope>
    <source>
        <strain evidence="3 4">TWF696</strain>
    </source>
</reference>
<organism evidence="3 4">
    <name type="scientific">Orbilia brochopaga</name>
    <dbReference type="NCBI Taxonomy" id="3140254"/>
    <lineage>
        <taxon>Eukaryota</taxon>
        <taxon>Fungi</taxon>
        <taxon>Dikarya</taxon>
        <taxon>Ascomycota</taxon>
        <taxon>Pezizomycotina</taxon>
        <taxon>Orbiliomycetes</taxon>
        <taxon>Orbiliales</taxon>
        <taxon>Orbiliaceae</taxon>
        <taxon>Orbilia</taxon>
    </lineage>
</organism>
<evidence type="ECO:0000313" key="3">
    <source>
        <dbReference type="EMBL" id="KAK6354548.1"/>
    </source>
</evidence>
<dbReference type="EMBL" id="JAVHNQ010000002">
    <property type="protein sequence ID" value="KAK6354548.1"/>
    <property type="molecule type" value="Genomic_DNA"/>
</dbReference>
<gene>
    <name evidence="3" type="ORF">TWF696_003691</name>
</gene>
<keyword evidence="2" id="KW-0812">Transmembrane</keyword>
<evidence type="ECO:0000256" key="2">
    <source>
        <dbReference type="SAM" id="Phobius"/>
    </source>
</evidence>
<comment type="caution">
    <text evidence="3">The sequence shown here is derived from an EMBL/GenBank/DDBJ whole genome shotgun (WGS) entry which is preliminary data.</text>
</comment>
<keyword evidence="4" id="KW-1185">Reference proteome</keyword>